<dbReference type="InterPro" id="IPR001245">
    <property type="entry name" value="Ser-Thr/Tyr_kinase_cat_dom"/>
</dbReference>
<evidence type="ECO:0000256" key="9">
    <source>
        <dbReference type="ARBA" id="ARBA00022741"/>
    </source>
</evidence>
<dbReference type="Gene3D" id="3.30.200.20">
    <property type="entry name" value="Phosphorylase Kinase, domain 1"/>
    <property type="match status" value="1"/>
</dbReference>
<dbReference type="InterPro" id="IPR001611">
    <property type="entry name" value="Leu-rich_rpt"/>
</dbReference>
<sequence length="667" mass="74543">MEQGRTPRSFISIFLLFDLLLLRVAGNAEVDALTALRLSLSDPKNVLQSWTWNATDVTPCSWFHVTCNNETKVVRVDLGNANLSGQLVPQLGQLPNLQYLELFSNNITGGIPEELGVLRELVSLDLYMNKLSGSIPSSLGNLKKLIYLLGTWQTPQCKLWQALQQRGRGRLNNNALSGELPRSLTDVLSLQVLDVSNNRLTGDVRLTGSFSQFTAVRFPPSPYFANNNNLRLLPAPPSETEVALDLKTVIALSHFLKRFTWLINQGFFPLKKLFNASGKRTVTAIGIGAAVVIFSGGAIALAWWLRSRPHDSFFDVIGEEDPEVHLGQLRRFSLRELLVATNDFSYKNLLGRGGFGKVYKGRLADGSLVAVKRLKEERTKGVELQFQTEVEMISMAVHRNLLRLRGFCMTPTERLLVYPYMANGSVASCLRERPRGNAALDWAKRKHIALGAAKGLAYLHDHCDQKIIHRDVKAANILLDEQFEAVVGDFGLAKLMNYNDSHVTTDVRGTIGHIAPEYLSTGKSSVKTDVFGYGVMLLELITGQKALDLARLATDDDNMLLDWVKEVLKEEKLESLVDAELEGNYVDKEVEELIEMVLLCTQSSSLKRPSMAEVVRMLEGDGLAEKWEEWQKKEMLTTDFNYPQAYINGFVPESISHIDNDYLSGPR</sequence>
<comment type="subcellular location">
    <subcellularLocation>
        <location evidence="1">Membrane</location>
    </subcellularLocation>
</comment>
<dbReference type="PROSITE" id="PS00107">
    <property type="entry name" value="PROTEIN_KINASE_ATP"/>
    <property type="match status" value="1"/>
</dbReference>
<keyword evidence="6 15" id="KW-0812">Transmembrane</keyword>
<keyword evidence="10" id="KW-0418">Kinase</keyword>
<dbReference type="PROSITE" id="PS50011">
    <property type="entry name" value="PROTEIN_KINASE_DOM"/>
    <property type="match status" value="1"/>
</dbReference>
<feature type="transmembrane region" description="Helical" evidence="15">
    <location>
        <begin position="282"/>
        <end position="305"/>
    </location>
</feature>
<name>A0ABQ8DK97_BRANA</name>
<dbReference type="Pfam" id="PF07714">
    <property type="entry name" value="PK_Tyr_Ser-Thr"/>
    <property type="match status" value="1"/>
</dbReference>
<evidence type="ECO:0000256" key="13">
    <source>
        <dbReference type="ARBA" id="ARBA00023136"/>
    </source>
</evidence>
<dbReference type="SUPFAM" id="SSF56112">
    <property type="entry name" value="Protein kinase-like (PK-like)"/>
    <property type="match status" value="1"/>
</dbReference>
<evidence type="ECO:0000256" key="8">
    <source>
        <dbReference type="ARBA" id="ARBA00022737"/>
    </source>
</evidence>
<reference evidence="18 19" key="1">
    <citation type="submission" date="2021-05" db="EMBL/GenBank/DDBJ databases">
        <title>Genome Assembly of Synthetic Allotetraploid Brassica napus Reveals Homoeologous Exchanges between Subgenomes.</title>
        <authorList>
            <person name="Davis J.T."/>
        </authorList>
    </citation>
    <scope>NUCLEOTIDE SEQUENCE [LARGE SCALE GENOMIC DNA]</scope>
    <source>
        <strain evidence="19">cv. Da-Ae</strain>
        <tissue evidence="18">Seedling</tissue>
    </source>
</reference>
<dbReference type="InterPro" id="IPR013210">
    <property type="entry name" value="LRR_N_plant-typ"/>
</dbReference>
<dbReference type="Proteomes" id="UP000824890">
    <property type="component" value="Unassembled WGS sequence"/>
</dbReference>
<evidence type="ECO:0000256" key="3">
    <source>
        <dbReference type="ARBA" id="ARBA00022527"/>
    </source>
</evidence>
<evidence type="ECO:0000256" key="4">
    <source>
        <dbReference type="ARBA" id="ARBA00022614"/>
    </source>
</evidence>
<evidence type="ECO:0000313" key="19">
    <source>
        <dbReference type="Proteomes" id="UP000824890"/>
    </source>
</evidence>
<evidence type="ECO:0000256" key="6">
    <source>
        <dbReference type="ARBA" id="ARBA00022692"/>
    </source>
</evidence>
<dbReference type="PROSITE" id="PS00108">
    <property type="entry name" value="PROTEIN_KINASE_ST"/>
    <property type="match status" value="1"/>
</dbReference>
<keyword evidence="9 14" id="KW-0547">Nucleotide-binding</keyword>
<dbReference type="InterPro" id="IPR000719">
    <property type="entry name" value="Prot_kinase_dom"/>
</dbReference>
<dbReference type="InterPro" id="IPR032675">
    <property type="entry name" value="LRR_dom_sf"/>
</dbReference>
<dbReference type="InterPro" id="IPR008271">
    <property type="entry name" value="Ser/Thr_kinase_AS"/>
</dbReference>
<dbReference type="Pfam" id="PF08263">
    <property type="entry name" value="LRRNT_2"/>
    <property type="match status" value="1"/>
</dbReference>
<accession>A0ABQ8DK97</accession>
<keyword evidence="3" id="KW-0723">Serine/threonine-protein kinase</keyword>
<evidence type="ECO:0000256" key="2">
    <source>
        <dbReference type="ARBA" id="ARBA00008684"/>
    </source>
</evidence>
<evidence type="ECO:0000256" key="5">
    <source>
        <dbReference type="ARBA" id="ARBA00022679"/>
    </source>
</evidence>
<evidence type="ECO:0000259" key="17">
    <source>
        <dbReference type="PROSITE" id="PS50011"/>
    </source>
</evidence>
<keyword evidence="11 14" id="KW-0067">ATP-binding</keyword>
<comment type="caution">
    <text evidence="18">The sequence shown here is derived from an EMBL/GenBank/DDBJ whole genome shotgun (WGS) entry which is preliminary data.</text>
</comment>
<evidence type="ECO:0000256" key="15">
    <source>
        <dbReference type="SAM" id="Phobius"/>
    </source>
</evidence>
<evidence type="ECO:0000256" key="11">
    <source>
        <dbReference type="ARBA" id="ARBA00022840"/>
    </source>
</evidence>
<dbReference type="SMART" id="SM00220">
    <property type="entry name" value="S_TKc"/>
    <property type="match status" value="1"/>
</dbReference>
<proteinExistence type="inferred from homology"/>
<keyword evidence="12 15" id="KW-1133">Transmembrane helix</keyword>
<evidence type="ECO:0000256" key="1">
    <source>
        <dbReference type="ARBA" id="ARBA00004370"/>
    </source>
</evidence>
<evidence type="ECO:0000256" key="12">
    <source>
        <dbReference type="ARBA" id="ARBA00022989"/>
    </source>
</evidence>
<keyword evidence="13 15" id="KW-0472">Membrane</keyword>
<feature type="chain" id="PRO_5047205590" description="Protein kinase domain-containing protein" evidence="16">
    <location>
        <begin position="27"/>
        <end position="667"/>
    </location>
</feature>
<organism evidence="18 19">
    <name type="scientific">Brassica napus</name>
    <name type="common">Rape</name>
    <dbReference type="NCBI Taxonomy" id="3708"/>
    <lineage>
        <taxon>Eukaryota</taxon>
        <taxon>Viridiplantae</taxon>
        <taxon>Streptophyta</taxon>
        <taxon>Embryophyta</taxon>
        <taxon>Tracheophyta</taxon>
        <taxon>Spermatophyta</taxon>
        <taxon>Magnoliopsida</taxon>
        <taxon>eudicotyledons</taxon>
        <taxon>Gunneridae</taxon>
        <taxon>Pentapetalae</taxon>
        <taxon>rosids</taxon>
        <taxon>malvids</taxon>
        <taxon>Brassicales</taxon>
        <taxon>Brassicaceae</taxon>
        <taxon>Brassiceae</taxon>
        <taxon>Brassica</taxon>
    </lineage>
</organism>
<keyword evidence="7 16" id="KW-0732">Signal</keyword>
<evidence type="ECO:0000256" key="10">
    <source>
        <dbReference type="ARBA" id="ARBA00022777"/>
    </source>
</evidence>
<keyword evidence="4" id="KW-0433">Leucine-rich repeat</keyword>
<evidence type="ECO:0000313" key="18">
    <source>
        <dbReference type="EMBL" id="KAH0929728.1"/>
    </source>
</evidence>
<feature type="binding site" evidence="14">
    <location>
        <position position="372"/>
    </location>
    <ligand>
        <name>ATP</name>
        <dbReference type="ChEBI" id="CHEBI:30616"/>
    </ligand>
</feature>
<evidence type="ECO:0000256" key="7">
    <source>
        <dbReference type="ARBA" id="ARBA00022729"/>
    </source>
</evidence>
<feature type="signal peptide" evidence="16">
    <location>
        <begin position="1"/>
        <end position="26"/>
    </location>
</feature>
<dbReference type="Gene3D" id="3.80.10.10">
    <property type="entry name" value="Ribonuclease Inhibitor"/>
    <property type="match status" value="1"/>
</dbReference>
<evidence type="ECO:0000256" key="14">
    <source>
        <dbReference type="PROSITE-ProRule" id="PRU10141"/>
    </source>
</evidence>
<dbReference type="InterPro" id="IPR017441">
    <property type="entry name" value="Protein_kinase_ATP_BS"/>
</dbReference>
<dbReference type="EMBL" id="JAGKQM010000004">
    <property type="protein sequence ID" value="KAH0929728.1"/>
    <property type="molecule type" value="Genomic_DNA"/>
</dbReference>
<dbReference type="SUPFAM" id="SSF52058">
    <property type="entry name" value="L domain-like"/>
    <property type="match status" value="1"/>
</dbReference>
<dbReference type="PANTHER" id="PTHR47988">
    <property type="entry name" value="SOMATIC EMBRYOGENESIS RECEPTOR KINASE 1"/>
    <property type="match status" value="1"/>
</dbReference>
<keyword evidence="8" id="KW-0677">Repeat</keyword>
<feature type="domain" description="Protein kinase" evidence="17">
    <location>
        <begin position="344"/>
        <end position="628"/>
    </location>
</feature>
<dbReference type="Gene3D" id="1.10.510.10">
    <property type="entry name" value="Transferase(Phosphotransferase) domain 1"/>
    <property type="match status" value="1"/>
</dbReference>
<keyword evidence="5" id="KW-0808">Transferase</keyword>
<gene>
    <name evidence="18" type="ORF">HID58_015455</name>
</gene>
<dbReference type="Pfam" id="PF00560">
    <property type="entry name" value="LRR_1"/>
    <property type="match status" value="3"/>
</dbReference>
<evidence type="ECO:0000256" key="16">
    <source>
        <dbReference type="SAM" id="SignalP"/>
    </source>
</evidence>
<comment type="similarity">
    <text evidence="2">Belongs to the protein kinase superfamily. Ser/Thr protein kinase family.</text>
</comment>
<protein>
    <recommendedName>
        <fullName evidence="17">Protein kinase domain-containing protein</fullName>
    </recommendedName>
</protein>
<dbReference type="InterPro" id="IPR011009">
    <property type="entry name" value="Kinase-like_dom_sf"/>
</dbReference>
<keyword evidence="19" id="KW-1185">Reference proteome</keyword>